<dbReference type="AlphaFoldDB" id="A0A9D5A3F7"/>
<sequence>MATSSSSSHDSDRVFSAEHAERIMSFLYRKIIEERAFNLHLDQHHDIHDILKKHKLTYLNNHIQPLAKELVLEFYASWKINLGQRMLPEPNCMYQLMKTSSRTGWPYQVMLDCLELGGRDWHTFCTLIPRKLAVVDLDVSQTKRSLRHATIILLLCRKAGAPEFIDGRIVNLERPLDNGWIAEHPRRTTSAPESRKTEECI</sequence>
<proteinExistence type="predicted"/>
<evidence type="ECO:0000313" key="2">
    <source>
        <dbReference type="Proteomes" id="UP001058974"/>
    </source>
</evidence>
<name>A0A9D5A3F7_PEA</name>
<comment type="caution">
    <text evidence="1">The sequence shown here is derived from an EMBL/GenBank/DDBJ whole genome shotgun (WGS) entry which is preliminary data.</text>
</comment>
<accession>A0A9D5A3F7</accession>
<reference evidence="1 2" key="1">
    <citation type="journal article" date="2022" name="Nat. Genet.">
        <title>Improved pea reference genome and pan-genome highlight genomic features and evolutionary characteristics.</title>
        <authorList>
            <person name="Yang T."/>
            <person name="Liu R."/>
            <person name="Luo Y."/>
            <person name="Hu S."/>
            <person name="Wang D."/>
            <person name="Wang C."/>
            <person name="Pandey M.K."/>
            <person name="Ge S."/>
            <person name="Xu Q."/>
            <person name="Li N."/>
            <person name="Li G."/>
            <person name="Huang Y."/>
            <person name="Saxena R.K."/>
            <person name="Ji Y."/>
            <person name="Li M."/>
            <person name="Yan X."/>
            <person name="He Y."/>
            <person name="Liu Y."/>
            <person name="Wang X."/>
            <person name="Xiang C."/>
            <person name="Varshney R.K."/>
            <person name="Ding H."/>
            <person name="Gao S."/>
            <person name="Zong X."/>
        </authorList>
    </citation>
    <scope>NUCLEOTIDE SEQUENCE [LARGE SCALE GENOMIC DNA]</scope>
    <source>
        <strain evidence="1 2">cv. Zhongwan 6</strain>
    </source>
</reference>
<dbReference type="Proteomes" id="UP001058974">
    <property type="component" value="Chromosome 6"/>
</dbReference>
<dbReference type="Gramene" id="Psat06G0232400-T1">
    <property type="protein sequence ID" value="KAI5396082.1"/>
    <property type="gene ID" value="KIW84_062324"/>
</dbReference>
<protein>
    <submittedName>
        <fullName evidence="1">Uncharacterized protein</fullName>
    </submittedName>
</protein>
<gene>
    <name evidence="1" type="ORF">KIW84_062324</name>
</gene>
<keyword evidence="2" id="KW-1185">Reference proteome</keyword>
<organism evidence="1 2">
    <name type="scientific">Pisum sativum</name>
    <name type="common">Garden pea</name>
    <name type="synonym">Lathyrus oleraceus</name>
    <dbReference type="NCBI Taxonomy" id="3888"/>
    <lineage>
        <taxon>Eukaryota</taxon>
        <taxon>Viridiplantae</taxon>
        <taxon>Streptophyta</taxon>
        <taxon>Embryophyta</taxon>
        <taxon>Tracheophyta</taxon>
        <taxon>Spermatophyta</taxon>
        <taxon>Magnoliopsida</taxon>
        <taxon>eudicotyledons</taxon>
        <taxon>Gunneridae</taxon>
        <taxon>Pentapetalae</taxon>
        <taxon>rosids</taxon>
        <taxon>fabids</taxon>
        <taxon>Fabales</taxon>
        <taxon>Fabaceae</taxon>
        <taxon>Papilionoideae</taxon>
        <taxon>50 kb inversion clade</taxon>
        <taxon>NPAAA clade</taxon>
        <taxon>Hologalegina</taxon>
        <taxon>IRL clade</taxon>
        <taxon>Fabeae</taxon>
        <taxon>Lathyrus</taxon>
    </lineage>
</organism>
<evidence type="ECO:0000313" key="1">
    <source>
        <dbReference type="EMBL" id="KAI5396082.1"/>
    </source>
</evidence>
<dbReference type="EMBL" id="JAMSHJ010000006">
    <property type="protein sequence ID" value="KAI5396082.1"/>
    <property type="molecule type" value="Genomic_DNA"/>
</dbReference>